<feature type="region of interest" description="Disordered" evidence="1">
    <location>
        <begin position="1"/>
        <end position="85"/>
    </location>
</feature>
<evidence type="ECO:0000256" key="1">
    <source>
        <dbReference type="SAM" id="MobiDB-lite"/>
    </source>
</evidence>
<accession>A0A8X7T5T8</accession>
<dbReference type="AlphaFoldDB" id="A0A8X7T5T8"/>
<comment type="caution">
    <text evidence="2">The sequence shown here is derived from an EMBL/GenBank/DDBJ whole genome shotgun (WGS) entry which is preliminary data.</text>
</comment>
<gene>
    <name evidence="2" type="ORF">A4X09_0g2475</name>
</gene>
<proteinExistence type="predicted"/>
<dbReference type="EMBL" id="LWDG02000074">
    <property type="protein sequence ID" value="KAE8269876.1"/>
    <property type="molecule type" value="Genomic_DNA"/>
</dbReference>
<dbReference type="SUPFAM" id="SSF48452">
    <property type="entry name" value="TPR-like"/>
    <property type="match status" value="1"/>
</dbReference>
<sequence length="1010" mass="112638">MSSLGNLEQLEYMLYGSDDGGDDWTDDGNDDDDESLEEDSESDDCEIEEDEDGDDQEEDDYDAADSMIDDNGFDNDSESVTTHKRFRRSVPFPGLPEPAIAMLRISEPVKQLLRDLATMFDTSSEPLRDGVDYAQVILQMGTKGKFLKQGKETYIKRALVFYKHVAEMEKESGRGDVPGTAASMILRAVLNQLRVFQAFILIDACHTLVKRSAQREMIRPEYFNLLKELRSITSCTEKHLGLGNVGKLHHAALEPWRNRPGIITLKPIELDLDDHLDGARQEASETEEDGVTGVPELQTHMHLEFFLRNLLPPKDVQSSLKRKHDQQDTGPNYADFAPSVESMAADILFSGHSLVLEELTASHLAFQNVDQLRSWKRRAAINFSLMHRLWETNADRIRLFSASAVLVLVNLTVVLCQMHLIDSAEYVCHLLIATVREAYEDDPSEANLIRLCSALGAYATIAMEADRDQEGYRAAEDAIAHMKTLCQDGSSKHLLLMAALKLSYSYALCSAADIKKRPEPETQLCLLRKGVRAAEQSINLARSTLKENPTDPDAKNILAYALLGKAELCKDLGQACKDLRLRHARLRVEVEKIRAKMGGSDGRIPIAYGYINSLYVLQKAADQTFGSLDDAGAALEECIGIYQELAKNTPHLYDCPLADAVLKAAEIYHSSINPKPELCIARFREAISMLENLSDTFVGHFDGLLEEANFNLALRLRWEHRFEEADHAFEEMVSKRPDDDDEATVLIWREGNALGGVFYARAAMCVRTERYDQALVHAKRSYQILELHVLNSGQLAEPLAVSGFCKWVMDENGESAKAALRDLKQSVKTATLHGVDFSKPRHFRAIQLSAYGFSLALGWMGGVQCALGHQDDARVNGEKAVLVMRSLLKSEKAIADAEDVFEPVDYVLPHLLVLLAGTHLQAGRYDEAKEAVEESLQVREKGVESSEREKSQRMRADGPTRKTALLLKAVLLERDGLELEAKASRDEAEKIPFKGFLKVLGCSSASQTTT</sequence>
<dbReference type="Proteomes" id="UP000078113">
    <property type="component" value="Unassembled WGS sequence"/>
</dbReference>
<reference evidence="2" key="1">
    <citation type="submission" date="2016-04" db="EMBL/GenBank/DDBJ databases">
        <authorList>
            <person name="Nguyen H.D."/>
            <person name="Samba Siva P."/>
            <person name="Cullis J."/>
            <person name="Levesque C.A."/>
            <person name="Hambleton S."/>
        </authorList>
    </citation>
    <scope>NUCLEOTIDE SEQUENCE</scope>
    <source>
        <strain evidence="2">DAOMC 236422</strain>
    </source>
</reference>
<evidence type="ECO:0000313" key="3">
    <source>
        <dbReference type="Proteomes" id="UP000078113"/>
    </source>
</evidence>
<reference evidence="2" key="2">
    <citation type="journal article" date="2019" name="IMA Fungus">
        <title>Genome sequencing and comparison of five Tilletia species to identify candidate genes for the detection of regulated species infecting wheat.</title>
        <authorList>
            <person name="Nguyen H.D.T."/>
            <person name="Sultana T."/>
            <person name="Kesanakurti P."/>
            <person name="Hambleton S."/>
        </authorList>
    </citation>
    <scope>NUCLEOTIDE SEQUENCE</scope>
    <source>
        <strain evidence="2">DAOMC 236422</strain>
    </source>
</reference>
<dbReference type="Gene3D" id="1.25.40.10">
    <property type="entry name" value="Tetratricopeptide repeat domain"/>
    <property type="match status" value="1"/>
</dbReference>
<feature type="compositionally biased region" description="Acidic residues" evidence="1">
    <location>
        <begin position="19"/>
        <end position="77"/>
    </location>
</feature>
<name>A0A8X7T5T8_9BASI</name>
<organism evidence="2 3">
    <name type="scientific">Tilletia walkeri</name>
    <dbReference type="NCBI Taxonomy" id="117179"/>
    <lineage>
        <taxon>Eukaryota</taxon>
        <taxon>Fungi</taxon>
        <taxon>Dikarya</taxon>
        <taxon>Basidiomycota</taxon>
        <taxon>Ustilaginomycotina</taxon>
        <taxon>Exobasidiomycetes</taxon>
        <taxon>Tilletiales</taxon>
        <taxon>Tilletiaceae</taxon>
        <taxon>Tilletia</taxon>
    </lineage>
</organism>
<feature type="region of interest" description="Disordered" evidence="1">
    <location>
        <begin position="936"/>
        <end position="958"/>
    </location>
</feature>
<protein>
    <submittedName>
        <fullName evidence="2">Uncharacterized protein</fullName>
    </submittedName>
</protein>
<evidence type="ECO:0000313" key="2">
    <source>
        <dbReference type="EMBL" id="KAE8269876.1"/>
    </source>
</evidence>
<dbReference type="InterPro" id="IPR011990">
    <property type="entry name" value="TPR-like_helical_dom_sf"/>
</dbReference>
<keyword evidence="3" id="KW-1185">Reference proteome</keyword>